<dbReference type="InterPro" id="IPR047057">
    <property type="entry name" value="MerR_fam"/>
</dbReference>
<evidence type="ECO:0000313" key="3">
    <source>
        <dbReference type="EMBL" id="MBP1047037.1"/>
    </source>
</evidence>
<dbReference type="RefSeq" id="WP_209557828.1">
    <property type="nucleotide sequence ID" value="NZ_JAEDXU010000006.1"/>
</dbReference>
<comment type="caution">
    <text evidence="3">The sequence shown here is derived from an EMBL/GenBank/DDBJ whole genome shotgun (WGS) entry which is preliminary data.</text>
</comment>
<dbReference type="PANTHER" id="PTHR30204:SF85">
    <property type="entry name" value="MULTIDRUG-EFFLUX TRANSPORTER 2 REGULATOR"/>
    <property type="match status" value="1"/>
</dbReference>
<evidence type="ECO:0000259" key="2">
    <source>
        <dbReference type="PROSITE" id="PS50937"/>
    </source>
</evidence>
<dbReference type="EMBL" id="JAEDXU010000006">
    <property type="protein sequence ID" value="MBP1047037.1"/>
    <property type="molecule type" value="Genomic_DNA"/>
</dbReference>
<organism evidence="3 4">
    <name type="scientific">Enterococcus larvae</name>
    <dbReference type="NCBI Taxonomy" id="2794352"/>
    <lineage>
        <taxon>Bacteria</taxon>
        <taxon>Bacillati</taxon>
        <taxon>Bacillota</taxon>
        <taxon>Bacilli</taxon>
        <taxon>Lactobacillales</taxon>
        <taxon>Enterococcaceae</taxon>
        <taxon>Enterococcus</taxon>
    </lineage>
</organism>
<accession>A0ABS4CL83</accession>
<protein>
    <submittedName>
        <fullName evidence="3">MerR family transcriptional regulator</fullName>
    </submittedName>
</protein>
<gene>
    <name evidence="3" type="ORF">I6N96_12220</name>
</gene>
<dbReference type="PANTHER" id="PTHR30204">
    <property type="entry name" value="REDOX-CYCLING DRUG-SENSING TRANSCRIPTIONAL ACTIVATOR SOXR"/>
    <property type="match status" value="1"/>
</dbReference>
<dbReference type="Gene3D" id="3.20.80.10">
    <property type="entry name" value="Regulatory factor, effector binding domain"/>
    <property type="match status" value="1"/>
</dbReference>
<dbReference type="Proteomes" id="UP000673375">
    <property type="component" value="Unassembled WGS sequence"/>
</dbReference>
<feature type="domain" description="HTH merR-type" evidence="2">
    <location>
        <begin position="8"/>
        <end position="77"/>
    </location>
</feature>
<dbReference type="InterPro" id="IPR011256">
    <property type="entry name" value="Reg_factor_effector_dom_sf"/>
</dbReference>
<sequence length="269" mass="31773">MMSNRTDYLSISEFAELSGIKRKTLIYYDQIDLLKPRKVSDKGYRYYHYQQLYAVNMIIFFKDIGMSLEAIKEYSQLKSADQIIELIQNQKEKIRQKQLYYNRMEQMIDLQIQSLKETENFNDTSISLVEYDEVALFFSETIYHGVHSRVSVSLSELYQQCIAAGYEFPYPSGMAMYMADDWNPEASAAQYYVKVPDSSSVRPKGRYLECYVQGHAEYKTGYEKLINYAQKHKLSIMNTLYIDFIQNELVAQNFDDFIMKMMIQIEEKK</sequence>
<dbReference type="InterPro" id="IPR009061">
    <property type="entry name" value="DNA-bd_dom_put_sf"/>
</dbReference>
<keyword evidence="1" id="KW-0238">DNA-binding</keyword>
<evidence type="ECO:0000313" key="4">
    <source>
        <dbReference type="Proteomes" id="UP000673375"/>
    </source>
</evidence>
<dbReference type="Pfam" id="PF13411">
    <property type="entry name" value="MerR_1"/>
    <property type="match status" value="1"/>
</dbReference>
<dbReference type="PROSITE" id="PS50937">
    <property type="entry name" value="HTH_MERR_2"/>
    <property type="match status" value="1"/>
</dbReference>
<evidence type="ECO:0000256" key="1">
    <source>
        <dbReference type="ARBA" id="ARBA00023125"/>
    </source>
</evidence>
<dbReference type="InterPro" id="IPR000551">
    <property type="entry name" value="MerR-type_HTH_dom"/>
</dbReference>
<dbReference type="SMART" id="SM00422">
    <property type="entry name" value="HTH_MERR"/>
    <property type="match status" value="1"/>
</dbReference>
<proteinExistence type="predicted"/>
<keyword evidence="4" id="KW-1185">Reference proteome</keyword>
<name>A0ABS4CL83_9ENTE</name>
<reference evidence="3 4" key="1">
    <citation type="submission" date="2020-12" db="EMBL/GenBank/DDBJ databases">
        <title>Vagococcus allomyrinae sp. nov. and Enterococcus lavae sp. nov., isolated from the larvae of Allomyrina dichotoma.</title>
        <authorList>
            <person name="Lee S.D."/>
        </authorList>
    </citation>
    <scope>NUCLEOTIDE SEQUENCE [LARGE SCALE GENOMIC DNA]</scope>
    <source>
        <strain evidence="3 4">BWM-S5</strain>
    </source>
</reference>
<dbReference type="Gene3D" id="1.10.1660.10">
    <property type="match status" value="1"/>
</dbReference>
<dbReference type="SUPFAM" id="SSF46955">
    <property type="entry name" value="Putative DNA-binding domain"/>
    <property type="match status" value="1"/>
</dbReference>
<dbReference type="SUPFAM" id="SSF55136">
    <property type="entry name" value="Probable bacterial effector-binding domain"/>
    <property type="match status" value="1"/>
</dbReference>